<accession>A0A368FJM1</accession>
<evidence type="ECO:0000313" key="2">
    <source>
        <dbReference type="EMBL" id="RCN31728.1"/>
    </source>
</evidence>
<reference evidence="2 3" key="1">
    <citation type="submission" date="2014-10" db="EMBL/GenBank/DDBJ databases">
        <title>Draft genome of the hookworm Ancylostoma caninum.</title>
        <authorList>
            <person name="Mitreva M."/>
        </authorList>
    </citation>
    <scope>NUCLEOTIDE SEQUENCE [LARGE SCALE GENOMIC DNA]</scope>
    <source>
        <strain evidence="2 3">Baltimore</strain>
    </source>
</reference>
<gene>
    <name evidence="2" type="ORF">ANCCAN_22484</name>
</gene>
<dbReference type="EMBL" id="JOJR01001232">
    <property type="protein sequence ID" value="RCN31728.1"/>
    <property type="molecule type" value="Genomic_DNA"/>
</dbReference>
<evidence type="ECO:0000313" key="3">
    <source>
        <dbReference type="Proteomes" id="UP000252519"/>
    </source>
</evidence>
<proteinExistence type="predicted"/>
<feature type="compositionally biased region" description="Polar residues" evidence="1">
    <location>
        <begin position="17"/>
        <end position="27"/>
    </location>
</feature>
<dbReference type="Proteomes" id="UP000252519">
    <property type="component" value="Unassembled WGS sequence"/>
</dbReference>
<comment type="caution">
    <text evidence="2">The sequence shown here is derived from an EMBL/GenBank/DDBJ whole genome shotgun (WGS) entry which is preliminary data.</text>
</comment>
<organism evidence="2 3">
    <name type="scientific">Ancylostoma caninum</name>
    <name type="common">Dog hookworm</name>
    <dbReference type="NCBI Taxonomy" id="29170"/>
    <lineage>
        <taxon>Eukaryota</taxon>
        <taxon>Metazoa</taxon>
        <taxon>Ecdysozoa</taxon>
        <taxon>Nematoda</taxon>
        <taxon>Chromadorea</taxon>
        <taxon>Rhabditida</taxon>
        <taxon>Rhabditina</taxon>
        <taxon>Rhabditomorpha</taxon>
        <taxon>Strongyloidea</taxon>
        <taxon>Ancylostomatidae</taxon>
        <taxon>Ancylostomatinae</taxon>
        <taxon>Ancylostoma</taxon>
    </lineage>
</organism>
<feature type="compositionally biased region" description="Basic and acidic residues" evidence="1">
    <location>
        <begin position="45"/>
        <end position="55"/>
    </location>
</feature>
<sequence length="114" mass="12700">MSSRKHSSSYRFKPKGQHQNCATTNAAQLERQPTLASESTIDPPPEEKQEHRAGDADTAIKPFVDSRSRRRQRLTARKKTSTPVAAKVYAIGVFKNPQISAEFEPRGTGDSLFD</sequence>
<feature type="compositionally biased region" description="Basic residues" evidence="1">
    <location>
        <begin position="68"/>
        <end position="80"/>
    </location>
</feature>
<dbReference type="AlphaFoldDB" id="A0A368FJM1"/>
<keyword evidence="3" id="KW-1185">Reference proteome</keyword>
<evidence type="ECO:0000256" key="1">
    <source>
        <dbReference type="SAM" id="MobiDB-lite"/>
    </source>
</evidence>
<protein>
    <submittedName>
        <fullName evidence="2">Uncharacterized protein</fullName>
    </submittedName>
</protein>
<name>A0A368FJM1_ANCCA</name>
<feature type="compositionally biased region" description="Basic residues" evidence="1">
    <location>
        <begin position="1"/>
        <end position="16"/>
    </location>
</feature>
<feature type="region of interest" description="Disordered" evidence="1">
    <location>
        <begin position="1"/>
        <end position="82"/>
    </location>
</feature>